<comment type="caution">
    <text evidence="2">The sequence shown here is derived from an EMBL/GenBank/DDBJ whole genome shotgun (WGS) entry which is preliminary data.</text>
</comment>
<name>A0ABV3WSK8_9HYPH</name>
<dbReference type="InterPro" id="IPR052740">
    <property type="entry name" value="CE4"/>
</dbReference>
<evidence type="ECO:0000313" key="3">
    <source>
        <dbReference type="Proteomes" id="UP001559025"/>
    </source>
</evidence>
<dbReference type="RefSeq" id="WP_368802482.1">
    <property type="nucleotide sequence ID" value="NZ_JAZHFV010000002.1"/>
</dbReference>
<organism evidence="2 3">
    <name type="scientific">Neoaquamicrobium sediminum</name>
    <dbReference type="NCBI Taxonomy" id="1849104"/>
    <lineage>
        <taxon>Bacteria</taxon>
        <taxon>Pseudomonadati</taxon>
        <taxon>Pseudomonadota</taxon>
        <taxon>Alphaproteobacteria</taxon>
        <taxon>Hyphomicrobiales</taxon>
        <taxon>Phyllobacteriaceae</taxon>
        <taxon>Neoaquamicrobium</taxon>
    </lineage>
</organism>
<keyword evidence="1" id="KW-0732">Signal</keyword>
<dbReference type="Gene3D" id="3.20.20.370">
    <property type="entry name" value="Glycoside hydrolase/deacetylase"/>
    <property type="match status" value="1"/>
</dbReference>
<evidence type="ECO:0000256" key="1">
    <source>
        <dbReference type="SAM" id="SignalP"/>
    </source>
</evidence>
<gene>
    <name evidence="2" type="ORF">V1479_08215</name>
</gene>
<evidence type="ECO:0000313" key="2">
    <source>
        <dbReference type="EMBL" id="MEX4007286.1"/>
    </source>
</evidence>
<dbReference type="InterPro" id="IPR011330">
    <property type="entry name" value="Glyco_hydro/deAcase_b/a-brl"/>
</dbReference>
<accession>A0ABV3WSK8</accession>
<feature type="signal peptide" evidence="1">
    <location>
        <begin position="1"/>
        <end position="22"/>
    </location>
</feature>
<protein>
    <submittedName>
        <fullName evidence="2">Polysaccharide deacetylase</fullName>
    </submittedName>
</protein>
<proteinExistence type="predicted"/>
<feature type="chain" id="PRO_5047144190" evidence="1">
    <location>
        <begin position="23"/>
        <end position="327"/>
    </location>
</feature>
<dbReference type="Proteomes" id="UP001559025">
    <property type="component" value="Unassembled WGS sequence"/>
</dbReference>
<dbReference type="PANTHER" id="PTHR45985:SF3">
    <property type="entry name" value="CHITIN DEACETYLASE-LIKE 4"/>
    <property type="match status" value="1"/>
</dbReference>
<reference evidence="2 3" key="1">
    <citation type="submission" date="2024-01" db="EMBL/GenBank/DDBJ databases">
        <title>New evidence supports the origin of RcGTA from prophage.</title>
        <authorList>
            <person name="Xu Y."/>
            <person name="Liu B."/>
            <person name="Chen F."/>
        </authorList>
    </citation>
    <scope>NUCLEOTIDE SEQUENCE [LARGE SCALE GENOMIC DNA]</scope>
    <source>
        <strain evidence="2 3">CBW1107-2</strain>
    </source>
</reference>
<dbReference type="EMBL" id="JAZHFV010000002">
    <property type="protein sequence ID" value="MEX4007286.1"/>
    <property type="molecule type" value="Genomic_DNA"/>
</dbReference>
<keyword evidence="3" id="KW-1185">Reference proteome</keyword>
<dbReference type="SUPFAM" id="SSF88713">
    <property type="entry name" value="Glycoside hydrolase/deacetylase"/>
    <property type="match status" value="1"/>
</dbReference>
<sequence>MSSVRCSALAVIACLSTAPAFADETRDRPLQYVMISFDGAGPIEQWERSRALADRTGARFTYFLSCVYAVAREDRAIYEPPRHRAGGSNVGFAESRGEAAQRLEQIWTARAEGHEIASHGCGHFDGGDWSAADWKSEFGQFSALLTDAWQRNGIGEREPDNWKDFVANEIVGFRAPYLSTGPGLFDALAQTGFAYDASTVSSGPAMATEGPVRRFALPMIPEGPKGRAVIAMDYNLFVRHSKAVETEDVDGAFEERTLSALRAALDAELEGNRVPLQIGLHFTLMNGGAYWRALERFTEDACARAEVKCVTYRGYLDATGPATPADG</sequence>
<dbReference type="PANTHER" id="PTHR45985">
    <property type="match status" value="1"/>
</dbReference>